<gene>
    <name evidence="2" type="ORF">OHK93_008119</name>
</gene>
<keyword evidence="3" id="KW-1185">Reference proteome</keyword>
<accession>A0AA43QQ86</accession>
<dbReference type="PANTHER" id="PTHR28063">
    <property type="entry name" value="RNA POLYMERASE II NUCLEAR LOCALIZATION PROTEIN IWR1"/>
    <property type="match status" value="1"/>
</dbReference>
<dbReference type="GO" id="GO:0006606">
    <property type="term" value="P:protein import into nucleus"/>
    <property type="evidence" value="ECO:0007669"/>
    <property type="project" value="InterPro"/>
</dbReference>
<comment type="caution">
    <text evidence="2">The sequence shown here is derived from an EMBL/GenBank/DDBJ whole genome shotgun (WGS) entry which is preliminary data.</text>
</comment>
<feature type="compositionally biased region" description="Polar residues" evidence="1">
    <location>
        <begin position="349"/>
        <end position="366"/>
    </location>
</feature>
<evidence type="ECO:0000313" key="2">
    <source>
        <dbReference type="EMBL" id="MDI1488843.1"/>
    </source>
</evidence>
<proteinExistence type="predicted"/>
<dbReference type="InterPro" id="IPR040150">
    <property type="entry name" value="Iwr1"/>
</dbReference>
<name>A0AA43QQ86_9LECA</name>
<feature type="region of interest" description="Disordered" evidence="1">
    <location>
        <begin position="239"/>
        <end position="277"/>
    </location>
</feature>
<reference evidence="2" key="1">
    <citation type="journal article" date="2023" name="Genome Biol. Evol.">
        <title>First Whole Genome Sequence and Flow Cytometry Genome Size Data for the Lichen-Forming Fungus Ramalina farinacea (Ascomycota).</title>
        <authorList>
            <person name="Llewellyn T."/>
            <person name="Mian S."/>
            <person name="Hill R."/>
            <person name="Leitch I.J."/>
            <person name="Gaya E."/>
        </authorList>
    </citation>
    <scope>NUCLEOTIDE SEQUENCE</scope>
    <source>
        <strain evidence="2">LIQ254RAFAR</strain>
    </source>
</reference>
<dbReference type="GO" id="GO:0005737">
    <property type="term" value="C:cytoplasm"/>
    <property type="evidence" value="ECO:0007669"/>
    <property type="project" value="TreeGrafter"/>
</dbReference>
<evidence type="ECO:0000313" key="3">
    <source>
        <dbReference type="Proteomes" id="UP001161017"/>
    </source>
</evidence>
<evidence type="ECO:0008006" key="4">
    <source>
        <dbReference type="Google" id="ProtNLM"/>
    </source>
</evidence>
<feature type="compositionally biased region" description="Polar residues" evidence="1">
    <location>
        <begin position="115"/>
        <end position="125"/>
    </location>
</feature>
<dbReference type="AlphaFoldDB" id="A0AA43QQ86"/>
<protein>
    <recommendedName>
        <fullName evidence="4">Transcription factor Iwr1 domain-containing protein</fullName>
    </recommendedName>
</protein>
<feature type="compositionally biased region" description="Polar residues" evidence="1">
    <location>
        <begin position="239"/>
        <end position="251"/>
    </location>
</feature>
<feature type="compositionally biased region" description="Basic and acidic residues" evidence="1">
    <location>
        <begin position="149"/>
        <end position="168"/>
    </location>
</feature>
<sequence length="372" mass="41736">MSVIPDRITIKRRRDEDPVDALYLPGKRHRSDLCWRRIMGGDTLPLTLAEIHDNTTIWSSIEATSEAKSLEQALSTSNVSFFTTNDAKRHSDRAEAQNVGRKRVTPSFHLAKITRQPSYSLQSPHSGVRKSKKHQERKLSVSQTRAGPTRRDGGVQSQVDDHDARENKTPIIDADQTRPRKRPNICAAEHSRKLATQENYERKLAQKPPDARSISKRLDLASEELALQLNAVALQEVGNQTKKPQVISNISKPKFQPKQPPSRQHPERTASREAFNPADIAVDSAAATIDDYTYDMYLKSDFLPDSKMSCDAVTPDPSTELPLQNFGYLIDENAEDFYGNDYPEDELSSNEGSSQGAYEVGSQNSDWSEECV</sequence>
<evidence type="ECO:0000256" key="1">
    <source>
        <dbReference type="SAM" id="MobiDB-lite"/>
    </source>
</evidence>
<dbReference type="PANTHER" id="PTHR28063:SF1">
    <property type="entry name" value="RNA POLYMERASE II NUCLEAR LOCALIZATION PROTEIN IWR1"/>
    <property type="match status" value="1"/>
</dbReference>
<feature type="region of interest" description="Disordered" evidence="1">
    <location>
        <begin position="335"/>
        <end position="372"/>
    </location>
</feature>
<dbReference type="EMBL" id="JAPUFD010000008">
    <property type="protein sequence ID" value="MDI1488843.1"/>
    <property type="molecule type" value="Genomic_DNA"/>
</dbReference>
<feature type="region of interest" description="Disordered" evidence="1">
    <location>
        <begin position="87"/>
        <end position="189"/>
    </location>
</feature>
<dbReference type="Proteomes" id="UP001161017">
    <property type="component" value="Unassembled WGS sequence"/>
</dbReference>
<organism evidence="2 3">
    <name type="scientific">Ramalina farinacea</name>
    <dbReference type="NCBI Taxonomy" id="258253"/>
    <lineage>
        <taxon>Eukaryota</taxon>
        <taxon>Fungi</taxon>
        <taxon>Dikarya</taxon>
        <taxon>Ascomycota</taxon>
        <taxon>Pezizomycotina</taxon>
        <taxon>Lecanoromycetes</taxon>
        <taxon>OSLEUM clade</taxon>
        <taxon>Lecanoromycetidae</taxon>
        <taxon>Lecanorales</taxon>
        <taxon>Lecanorineae</taxon>
        <taxon>Ramalinaceae</taxon>
        <taxon>Ramalina</taxon>
    </lineage>
</organism>
<feature type="compositionally biased region" description="Basic residues" evidence="1">
    <location>
        <begin position="127"/>
        <end position="136"/>
    </location>
</feature>